<protein>
    <submittedName>
        <fullName evidence="1">Uncharacterized protein</fullName>
    </submittedName>
</protein>
<dbReference type="EMBL" id="CAXIPQ010000005">
    <property type="protein sequence ID" value="CAL1351975.1"/>
    <property type="molecule type" value="Genomic_DNA"/>
</dbReference>
<proteinExistence type="predicted"/>
<evidence type="ECO:0000313" key="2">
    <source>
        <dbReference type="Proteomes" id="UP001497516"/>
    </source>
</evidence>
<dbReference type="AlphaFoldDB" id="A0AAV2C6J2"/>
<evidence type="ECO:0000313" key="1">
    <source>
        <dbReference type="EMBL" id="CAL1351975.1"/>
    </source>
</evidence>
<comment type="caution">
    <text evidence="1">The sequence shown here is derived from an EMBL/GenBank/DDBJ whole genome shotgun (WGS) entry which is preliminary data.</text>
</comment>
<name>A0AAV2C6J2_9ROSI</name>
<organism evidence="1 2">
    <name type="scientific">Linum trigynum</name>
    <dbReference type="NCBI Taxonomy" id="586398"/>
    <lineage>
        <taxon>Eukaryota</taxon>
        <taxon>Viridiplantae</taxon>
        <taxon>Streptophyta</taxon>
        <taxon>Embryophyta</taxon>
        <taxon>Tracheophyta</taxon>
        <taxon>Spermatophyta</taxon>
        <taxon>Magnoliopsida</taxon>
        <taxon>eudicotyledons</taxon>
        <taxon>Gunneridae</taxon>
        <taxon>Pentapetalae</taxon>
        <taxon>rosids</taxon>
        <taxon>fabids</taxon>
        <taxon>Malpighiales</taxon>
        <taxon>Linaceae</taxon>
        <taxon>Linum</taxon>
    </lineage>
</organism>
<reference evidence="1 2" key="1">
    <citation type="submission" date="2024-04" db="EMBL/GenBank/DDBJ databases">
        <authorList>
            <person name="Fracassetti M."/>
        </authorList>
    </citation>
    <scope>NUCLEOTIDE SEQUENCE [LARGE SCALE GENOMIC DNA]</scope>
</reference>
<accession>A0AAV2C6J2</accession>
<gene>
    <name evidence="1" type="ORF">LTRI10_LOCUS10235</name>
</gene>
<sequence length="77" mass="8493">MIACGDYDCSGIRFCLDEATVTQVARPPHLICEASDELKEFETVQLSLIRTVKVKEYSDLAVNARRLGDHGLAHKSG</sequence>
<keyword evidence="2" id="KW-1185">Reference proteome</keyword>
<dbReference type="Proteomes" id="UP001497516">
    <property type="component" value="Unassembled WGS sequence"/>
</dbReference>